<dbReference type="GO" id="GO:0005829">
    <property type="term" value="C:cytosol"/>
    <property type="evidence" value="ECO:0007669"/>
    <property type="project" value="TreeGrafter"/>
</dbReference>
<dbReference type="GO" id="GO:0033194">
    <property type="term" value="P:response to hydroperoxide"/>
    <property type="evidence" value="ECO:0007669"/>
    <property type="project" value="TreeGrafter"/>
</dbReference>
<dbReference type="PANTHER" id="PTHR30283:SF4">
    <property type="entry name" value="PEROXIDE STRESS RESISTANCE PROTEIN YAAA"/>
    <property type="match status" value="1"/>
</dbReference>
<gene>
    <name evidence="2" type="ORF">DCF15_15990</name>
</gene>
<evidence type="ECO:0000313" key="2">
    <source>
        <dbReference type="EMBL" id="PZO50290.1"/>
    </source>
</evidence>
<dbReference type="PANTHER" id="PTHR30283">
    <property type="entry name" value="PEROXIDE STRESS RESPONSE PROTEIN YAAA"/>
    <property type="match status" value="1"/>
</dbReference>
<dbReference type="HAMAP" id="MF_00652">
    <property type="entry name" value="UPF0246"/>
    <property type="match status" value="1"/>
</dbReference>
<dbReference type="Pfam" id="PF03883">
    <property type="entry name" value="H2O2_YaaD"/>
    <property type="match status" value="1"/>
</dbReference>
<evidence type="ECO:0000256" key="1">
    <source>
        <dbReference type="HAMAP-Rule" id="MF_00652"/>
    </source>
</evidence>
<dbReference type="Proteomes" id="UP000249794">
    <property type="component" value="Unassembled WGS sequence"/>
</dbReference>
<reference evidence="3" key="1">
    <citation type="submission" date="2018-04" db="EMBL/GenBank/DDBJ databases">
        <authorList>
            <person name="Cornet L."/>
        </authorList>
    </citation>
    <scope>NUCLEOTIDE SEQUENCE [LARGE SCALE GENOMIC DNA]</scope>
</reference>
<dbReference type="InterPro" id="IPR005583">
    <property type="entry name" value="YaaA"/>
</dbReference>
<reference evidence="2 3" key="2">
    <citation type="submission" date="2018-06" db="EMBL/GenBank/DDBJ databases">
        <title>Metagenomic assembly of (sub)arctic Cyanobacteria and their associated microbiome from non-axenic cultures.</title>
        <authorList>
            <person name="Baurain D."/>
        </authorList>
    </citation>
    <scope>NUCLEOTIDE SEQUENCE [LARGE SCALE GENOMIC DNA]</scope>
    <source>
        <strain evidence="2">ULC027bin1</strain>
    </source>
</reference>
<dbReference type="AlphaFoldDB" id="A0A2W4X0E5"/>
<proteinExistence type="inferred from homology"/>
<comment type="caution">
    <text evidence="2">The sequence shown here is derived from an EMBL/GenBank/DDBJ whole genome shotgun (WGS) entry which is preliminary data.</text>
</comment>
<protein>
    <recommendedName>
        <fullName evidence="1">UPF0246 protein DCF15_15990</fullName>
    </recommendedName>
</protein>
<evidence type="ECO:0000313" key="3">
    <source>
        <dbReference type="Proteomes" id="UP000249794"/>
    </source>
</evidence>
<dbReference type="EMBL" id="QBMP01000192">
    <property type="protein sequence ID" value="PZO50290.1"/>
    <property type="molecule type" value="Genomic_DNA"/>
</dbReference>
<organism evidence="2 3">
    <name type="scientific">Phormidesmis priestleyi</name>
    <dbReference type="NCBI Taxonomy" id="268141"/>
    <lineage>
        <taxon>Bacteria</taxon>
        <taxon>Bacillati</taxon>
        <taxon>Cyanobacteriota</taxon>
        <taxon>Cyanophyceae</taxon>
        <taxon>Leptolyngbyales</taxon>
        <taxon>Leptolyngbyaceae</taxon>
        <taxon>Phormidesmis</taxon>
    </lineage>
</organism>
<accession>A0A2W4X0E5</accession>
<name>A0A2W4X0E5_9CYAN</name>
<dbReference type="NCBIfam" id="NF002542">
    <property type="entry name" value="PRK02101.1-3"/>
    <property type="match status" value="1"/>
</dbReference>
<comment type="similarity">
    <text evidence="1">Belongs to the UPF0246 family.</text>
</comment>
<sequence length="259" mass="29260">MLMVISPAKTLDYSGGRYPHFTLPEGLAQSEVLAQQLSGYDPIQLSSLMHISDQLAQLNHQRYQDFHTPFTLENAKQALLAFKGDVYKGIQVEAYDDEDLAFAQAHLRILSGLYGVLRPLDLMQPYRLEMGTKLVTKKGGKVVAKNLYEFWGDRITNLLNADLKQAAEPCLVNLASQEYFKSVNLKALKAPVLNITFKENKAGVYKIVAIYAKRARGLMVDFVIRQRIQSPEQMKAFDTEGYAFSEARSEPDNWVFCRG</sequence>